<name>A0A6C0KH63_9ZZZZ</name>
<reference evidence="1" key="1">
    <citation type="journal article" date="2020" name="Nature">
        <title>Giant virus diversity and host interactions through global metagenomics.</title>
        <authorList>
            <person name="Schulz F."/>
            <person name="Roux S."/>
            <person name="Paez-Espino D."/>
            <person name="Jungbluth S."/>
            <person name="Walsh D.A."/>
            <person name="Denef V.J."/>
            <person name="McMahon K.D."/>
            <person name="Konstantinidis K.T."/>
            <person name="Eloe-Fadrosh E.A."/>
            <person name="Kyrpides N.C."/>
            <person name="Woyke T."/>
        </authorList>
    </citation>
    <scope>NUCLEOTIDE SEQUENCE</scope>
    <source>
        <strain evidence="1">GVMAG-S-3300012000-57</strain>
    </source>
</reference>
<organism evidence="1">
    <name type="scientific">viral metagenome</name>
    <dbReference type="NCBI Taxonomy" id="1070528"/>
    <lineage>
        <taxon>unclassified sequences</taxon>
        <taxon>metagenomes</taxon>
        <taxon>organismal metagenomes</taxon>
    </lineage>
</organism>
<dbReference type="AlphaFoldDB" id="A0A6C0KH63"/>
<protein>
    <submittedName>
        <fullName evidence="1">Uncharacterized protein</fullName>
    </submittedName>
</protein>
<evidence type="ECO:0000313" key="1">
    <source>
        <dbReference type="EMBL" id="QHU17335.1"/>
    </source>
</evidence>
<proteinExistence type="predicted"/>
<sequence>MTEKIVTTNARIVSFYNNNPHLNFDAVNLIFIDLFDKLHSENIMGTTVQGQMLMMMNQLHDSFAQFKSTVGNDLTNNVMVKLADIRKDYIEDVKTIMQNNQVEKLGPLLEKNNHLLMDKTAIMMNDILPRSQGPIQDVLKNFQKSIIDETSALLKHADTGSVKDLIHNFEIKAANMQQPIYAFIASSEERIQNNINCLKDITNGKNNGLTAMDDQPLIRILSQQYNTADIVSVSNNIPHTNLLMMKRQYKQNILIHSMTSDRNIASEDTKQFAQLIDEHRCNGIFISQKSGIASKPNYHIDIQHGCVLVYIHHFQDSPCKINIAIDIIDNLSSKIKLMSHSGSCGDNSIPKEVLEEINKDYQHFVMQKDTMISLFKESNKKILAQLEDMKFVALDKYLSTKFSPSAIKPGLKCELCKQFNAHNLKALAAHKRGCLRKNVAVSDDKENVVINC</sequence>
<accession>A0A6C0KH63</accession>
<dbReference type="EMBL" id="MN740901">
    <property type="protein sequence ID" value="QHU17335.1"/>
    <property type="molecule type" value="Genomic_DNA"/>
</dbReference>